<dbReference type="HOGENOM" id="CLU_080999_4_0_5"/>
<feature type="binding site" evidence="10">
    <location>
        <position position="171"/>
    </location>
    <ligand>
        <name>Zn(2+)</name>
        <dbReference type="ChEBI" id="CHEBI:29105"/>
    </ligand>
</feature>
<dbReference type="InterPro" id="IPR050099">
    <property type="entry name" value="SIS_GmhA/DiaA_subfam"/>
</dbReference>
<evidence type="ECO:0000256" key="5">
    <source>
        <dbReference type="ARBA" id="ARBA00022490"/>
    </source>
</evidence>
<dbReference type="HAMAP" id="MF_00067">
    <property type="entry name" value="GmhA"/>
    <property type="match status" value="1"/>
</dbReference>
<evidence type="ECO:0000256" key="3">
    <source>
        <dbReference type="ARBA" id="ARBA00004496"/>
    </source>
</evidence>
<dbReference type="eggNOG" id="COG0279">
    <property type="taxonomic scope" value="Bacteria"/>
</dbReference>
<keyword evidence="6 10" id="KW-0479">Metal-binding</keyword>
<evidence type="ECO:0000256" key="1">
    <source>
        <dbReference type="ARBA" id="ARBA00000348"/>
    </source>
</evidence>
<comment type="catalytic activity">
    <reaction evidence="1 10">
        <text>2 D-sedoheptulose 7-phosphate = D-glycero-alpha-D-manno-heptose 7-phosphate + D-glycero-beta-D-manno-heptose 7-phosphate</text>
        <dbReference type="Rhea" id="RHEA:27489"/>
        <dbReference type="ChEBI" id="CHEBI:57483"/>
        <dbReference type="ChEBI" id="CHEBI:60203"/>
        <dbReference type="ChEBI" id="CHEBI:60204"/>
        <dbReference type="EC" id="5.3.1.28"/>
    </reaction>
</comment>
<dbReference type="AlphaFoldDB" id="V6F593"/>
<dbReference type="UniPathway" id="UPA00041">
    <property type="reaction ID" value="UER00436"/>
</dbReference>
<evidence type="ECO:0000313" key="12">
    <source>
        <dbReference type="EMBL" id="CDL00685.1"/>
    </source>
</evidence>
<feature type="binding site" evidence="10">
    <location>
        <position position="64"/>
    </location>
    <ligand>
        <name>Zn(2+)</name>
        <dbReference type="ChEBI" id="CHEBI:29105"/>
    </ligand>
</feature>
<dbReference type="EMBL" id="HG794546">
    <property type="protein sequence ID" value="CDL00685.1"/>
    <property type="molecule type" value="Genomic_DNA"/>
</dbReference>
<dbReference type="GO" id="GO:0008968">
    <property type="term" value="F:D-sedoheptulose 7-phosphate isomerase activity"/>
    <property type="evidence" value="ECO:0007669"/>
    <property type="project" value="UniProtKB-UniRule"/>
</dbReference>
<feature type="binding site" evidence="10">
    <location>
        <position position="124"/>
    </location>
    <ligand>
        <name>substrate</name>
    </ligand>
</feature>
<dbReference type="SUPFAM" id="SSF53697">
    <property type="entry name" value="SIS domain"/>
    <property type="match status" value="1"/>
</dbReference>
<organism evidence="12 13">
    <name type="scientific">Magnetospirillum gryphiswaldense (strain DSM 6361 / JCM 21280 / NBRC 15271 / MSR-1)</name>
    <dbReference type="NCBI Taxonomy" id="431944"/>
    <lineage>
        <taxon>Bacteria</taxon>
        <taxon>Pseudomonadati</taxon>
        <taxon>Pseudomonadota</taxon>
        <taxon>Alphaproteobacteria</taxon>
        <taxon>Rhodospirillales</taxon>
        <taxon>Rhodospirillaceae</taxon>
        <taxon>Magnetospirillum</taxon>
    </lineage>
</organism>
<protein>
    <recommendedName>
        <fullName evidence="10">Phosphoheptose isomerase</fullName>
        <ecNumber evidence="10">5.3.1.28</ecNumber>
    </recommendedName>
    <alternativeName>
        <fullName evidence="10">Sedoheptulose 7-phosphate isomerase</fullName>
    </alternativeName>
</protein>
<dbReference type="GO" id="GO:0005975">
    <property type="term" value="P:carbohydrate metabolic process"/>
    <property type="evidence" value="ECO:0007669"/>
    <property type="project" value="UniProtKB-UniRule"/>
</dbReference>
<comment type="similarity">
    <text evidence="4 10">Belongs to the SIS family. GmhA subfamily.</text>
</comment>
<comment type="subcellular location">
    <subcellularLocation>
        <location evidence="3 10">Cytoplasm</location>
    </subcellularLocation>
</comment>
<dbReference type="KEGG" id="mgy:MGMSRv2__3470"/>
<feature type="binding site" evidence="10">
    <location>
        <begin position="51"/>
        <end position="53"/>
    </location>
    <ligand>
        <name>substrate</name>
    </ligand>
</feature>
<feature type="domain" description="SIS" evidence="11">
    <location>
        <begin position="36"/>
        <end position="191"/>
    </location>
</feature>
<dbReference type="CDD" id="cd05006">
    <property type="entry name" value="SIS_GmhA"/>
    <property type="match status" value="1"/>
</dbReference>
<dbReference type="InterPro" id="IPR001347">
    <property type="entry name" value="SIS_dom"/>
</dbReference>
<feature type="binding site" evidence="10">
    <location>
        <position position="64"/>
    </location>
    <ligand>
        <name>substrate</name>
    </ligand>
</feature>
<name>V6F593_MAGGM</name>
<dbReference type="InterPro" id="IPR035461">
    <property type="entry name" value="GmhA/DiaA"/>
</dbReference>
<evidence type="ECO:0000256" key="6">
    <source>
        <dbReference type="ARBA" id="ARBA00022723"/>
    </source>
</evidence>
<evidence type="ECO:0000313" key="13">
    <source>
        <dbReference type="Proteomes" id="UP000018922"/>
    </source>
</evidence>
<dbReference type="PROSITE" id="PS51464">
    <property type="entry name" value="SIS"/>
    <property type="match status" value="1"/>
</dbReference>
<comment type="function">
    <text evidence="2 10">Catalyzes the isomerization of sedoheptulose 7-phosphate in D-glycero-D-manno-heptose 7-phosphate.</text>
</comment>
<feature type="binding site" evidence="10">
    <location>
        <begin position="119"/>
        <end position="121"/>
    </location>
    <ligand>
        <name>substrate</name>
    </ligand>
</feature>
<dbReference type="GO" id="GO:0097367">
    <property type="term" value="F:carbohydrate derivative binding"/>
    <property type="evidence" value="ECO:0007669"/>
    <property type="project" value="InterPro"/>
</dbReference>
<dbReference type="Pfam" id="PF13580">
    <property type="entry name" value="SIS_2"/>
    <property type="match status" value="1"/>
</dbReference>
<dbReference type="PANTHER" id="PTHR30390">
    <property type="entry name" value="SEDOHEPTULOSE 7-PHOSPHATE ISOMERASE / DNAA INITIATOR-ASSOCIATING FACTOR FOR REPLICATION INITIATION"/>
    <property type="match status" value="1"/>
</dbReference>
<keyword evidence="13" id="KW-1185">Reference proteome</keyword>
<keyword evidence="8 10" id="KW-0413">Isomerase</keyword>
<dbReference type="Proteomes" id="UP000018922">
    <property type="component" value="Chromosome I"/>
</dbReference>
<comment type="miscellaneous">
    <text evidence="10">The reaction produces a racemic mixture of D-glycero-alpha-D-manno-heptose 7-phosphate and D-glycero-beta-D-manno-heptose 7-phosphate.</text>
</comment>
<dbReference type="EC" id="5.3.1.28" evidence="10"/>
<keyword evidence="5 10" id="KW-0963">Cytoplasm</keyword>
<dbReference type="PANTHER" id="PTHR30390:SF6">
    <property type="entry name" value="DNAA INITIATOR-ASSOCIATING PROTEIN DIAA"/>
    <property type="match status" value="1"/>
</dbReference>
<comment type="subunit">
    <text evidence="10">Homotetramer.</text>
</comment>
<feature type="binding site" evidence="10">
    <location>
        <position position="171"/>
    </location>
    <ligand>
        <name>substrate</name>
    </ligand>
</feature>
<feature type="binding site" evidence="10">
    <location>
        <position position="179"/>
    </location>
    <ligand>
        <name>Zn(2+)</name>
        <dbReference type="ChEBI" id="CHEBI:29105"/>
    </ligand>
</feature>
<proteinExistence type="inferred from homology"/>
<dbReference type="InterPro" id="IPR046348">
    <property type="entry name" value="SIS_dom_sf"/>
</dbReference>
<comment type="cofactor">
    <cofactor evidence="10">
        <name>Zn(2+)</name>
        <dbReference type="ChEBI" id="CHEBI:29105"/>
    </cofactor>
    <text evidence="10">Binds 1 zinc ion per subunit.</text>
</comment>
<keyword evidence="7 10" id="KW-0862">Zinc</keyword>
<reference evidence="12 13" key="1">
    <citation type="journal article" date="2014" name="Genome Announc.">
        <title>Complete genome sequence of Magnetospirillum gryphiswaldense MSR-1.</title>
        <authorList>
            <person name="Wang X."/>
            <person name="Wang Q."/>
            <person name="Zhang W."/>
            <person name="Wang Y."/>
            <person name="Li L."/>
            <person name="Wen T."/>
            <person name="Zhang T."/>
            <person name="Zhang Y."/>
            <person name="Xu J."/>
            <person name="Hu J."/>
            <person name="Li S."/>
            <person name="Liu L."/>
            <person name="Liu J."/>
            <person name="Jiang W."/>
            <person name="Tian J."/>
            <person name="Li Y."/>
            <person name="Schuler D."/>
            <person name="Wang L."/>
            <person name="Li J."/>
        </authorList>
    </citation>
    <scope>NUCLEOTIDE SEQUENCE [LARGE SCALE GENOMIC DNA]</scope>
    <source>
        <strain evidence="13">DSM 6361 / JCM 21280 / NBRC 15271 / MSR-1</strain>
    </source>
</reference>
<dbReference type="GO" id="GO:0008270">
    <property type="term" value="F:zinc ion binding"/>
    <property type="evidence" value="ECO:0007669"/>
    <property type="project" value="UniProtKB-UniRule"/>
</dbReference>
<gene>
    <name evidence="10 12" type="primary">gmhA</name>
    <name evidence="12" type="ordered locus">MGMSRv2__3470</name>
</gene>
<evidence type="ECO:0000256" key="2">
    <source>
        <dbReference type="ARBA" id="ARBA00003172"/>
    </source>
</evidence>
<comment type="pathway">
    <text evidence="10">Carbohydrate biosynthesis; D-glycero-D-manno-heptose 7-phosphate biosynthesis; D-glycero-alpha-D-manno-heptose 7-phosphate and D-glycero-beta-D-manno-heptose 7-phosphate from sedoheptulose 7-phosphate: step 1/1.</text>
</comment>
<evidence type="ECO:0000256" key="9">
    <source>
        <dbReference type="ARBA" id="ARBA00023277"/>
    </source>
</evidence>
<evidence type="ECO:0000256" key="8">
    <source>
        <dbReference type="ARBA" id="ARBA00023235"/>
    </source>
</evidence>
<evidence type="ECO:0000256" key="10">
    <source>
        <dbReference type="HAMAP-Rule" id="MF_00067"/>
    </source>
</evidence>
<accession>V6F593</accession>
<keyword evidence="9 10" id="KW-0119">Carbohydrate metabolism</keyword>
<sequence length="191" mass="20182">MDPRQFLAEQFADHEKTVAATKTMVADAFAQLADACTVALKSGNKIIFFGNGGSAADAQHLAAELVVRYRLNGRALAALALTTDTSILTACSNDFSYDDIFARQIEALLRPGDVVIGISTSGNSPNVLKALEAARDRGGVATGLSGRDGGKMTGLCDPLIVIPSNVTARIQEMHILIGHALCDVLEQRLRA</sequence>
<dbReference type="InterPro" id="IPR004515">
    <property type="entry name" value="Phosphoheptose_Isoase"/>
</dbReference>
<feature type="binding site" evidence="10">
    <location>
        <begin position="93"/>
        <end position="94"/>
    </location>
    <ligand>
        <name>substrate</name>
    </ligand>
</feature>
<feature type="binding site" evidence="10">
    <location>
        <position position="60"/>
    </location>
    <ligand>
        <name>Zn(2+)</name>
        <dbReference type="ChEBI" id="CHEBI:29105"/>
    </ligand>
</feature>
<evidence type="ECO:0000256" key="4">
    <source>
        <dbReference type="ARBA" id="ARBA00009894"/>
    </source>
</evidence>
<dbReference type="GO" id="GO:0005737">
    <property type="term" value="C:cytoplasm"/>
    <property type="evidence" value="ECO:0007669"/>
    <property type="project" value="UniProtKB-SubCell"/>
</dbReference>
<evidence type="ECO:0000256" key="7">
    <source>
        <dbReference type="ARBA" id="ARBA00022833"/>
    </source>
</evidence>
<dbReference type="STRING" id="1430440.MGMSRv2__3470"/>
<evidence type="ECO:0000259" key="11">
    <source>
        <dbReference type="PROSITE" id="PS51464"/>
    </source>
</evidence>
<dbReference type="Gene3D" id="3.40.50.10490">
    <property type="entry name" value="Glucose-6-phosphate isomerase like protein, domain 1"/>
    <property type="match status" value="1"/>
</dbReference>
<dbReference type="GO" id="GO:2001061">
    <property type="term" value="P:D-glycero-D-manno-heptose 7-phosphate biosynthetic process"/>
    <property type="evidence" value="ECO:0007669"/>
    <property type="project" value="UniProtKB-UniPathway"/>
</dbReference>